<proteinExistence type="predicted"/>
<name>X1CYH9_9ZZZZ</name>
<dbReference type="EMBL" id="BART01035347">
    <property type="protein sequence ID" value="GAH13561.1"/>
    <property type="molecule type" value="Genomic_DNA"/>
</dbReference>
<accession>X1CYH9</accession>
<gene>
    <name evidence="1" type="ORF">S01H4_60082</name>
</gene>
<comment type="caution">
    <text evidence="1">The sequence shown here is derived from an EMBL/GenBank/DDBJ whole genome shotgun (WGS) entry which is preliminary data.</text>
</comment>
<dbReference type="InterPro" id="IPR013320">
    <property type="entry name" value="ConA-like_dom_sf"/>
</dbReference>
<dbReference type="SUPFAM" id="SSF49899">
    <property type="entry name" value="Concanavalin A-like lectins/glucanases"/>
    <property type="match status" value="1"/>
</dbReference>
<dbReference type="AlphaFoldDB" id="X1CYH9"/>
<evidence type="ECO:0000313" key="1">
    <source>
        <dbReference type="EMBL" id="GAH13561.1"/>
    </source>
</evidence>
<organism evidence="1">
    <name type="scientific">marine sediment metagenome</name>
    <dbReference type="NCBI Taxonomy" id="412755"/>
    <lineage>
        <taxon>unclassified sequences</taxon>
        <taxon>metagenomes</taxon>
        <taxon>ecological metagenomes</taxon>
    </lineage>
</organism>
<sequence>DTLHHFYNQNQFLDSFGFTTDPDYNLGDNNPTRLETYYATWDFRFYPMGPIPFDNIIGTATLGPWMFGSYNFENFAYNCSANIIPELDGHTKVLELQDNNKTDLVFASLLDNQKSQYGTLEFWLRTTDTSQGLVMALGYDVFSSGIWLGEDGKWWYKNSDEYNEISNIPNMQNNTWHHLRIDFDCRNGGGYLG</sequence>
<protein>
    <submittedName>
        <fullName evidence="1">Uncharacterized protein</fullName>
    </submittedName>
</protein>
<feature type="non-terminal residue" evidence="1">
    <location>
        <position position="193"/>
    </location>
</feature>
<feature type="non-terminal residue" evidence="1">
    <location>
        <position position="1"/>
    </location>
</feature>
<dbReference type="Gene3D" id="2.60.120.200">
    <property type="match status" value="1"/>
</dbReference>
<reference evidence="1" key="1">
    <citation type="journal article" date="2014" name="Front. Microbiol.">
        <title>High frequency of phylogenetically diverse reductive dehalogenase-homologous genes in deep subseafloor sedimentary metagenomes.</title>
        <authorList>
            <person name="Kawai M."/>
            <person name="Futagami T."/>
            <person name="Toyoda A."/>
            <person name="Takaki Y."/>
            <person name="Nishi S."/>
            <person name="Hori S."/>
            <person name="Arai W."/>
            <person name="Tsubouchi T."/>
            <person name="Morono Y."/>
            <person name="Uchiyama I."/>
            <person name="Ito T."/>
            <person name="Fujiyama A."/>
            <person name="Inagaki F."/>
            <person name="Takami H."/>
        </authorList>
    </citation>
    <scope>NUCLEOTIDE SEQUENCE</scope>
    <source>
        <strain evidence="1">Expedition CK06-06</strain>
    </source>
</reference>